<dbReference type="OrthoDB" id="4156126at2759"/>
<sequence length="1145" mass="126696">MSHEEPHVARRSASQGSLGGTHANSTRAILDISTTAHHPVPYFKPLRSIREHGHTFLDPAASADGMLRKTTETGDIGLFSIKTGRPTALRPRASLGDLRQPHRQFSRSSDRPPGHDDRKRLPSYRDSTSEIISMYGSDNQSSSKSASGTLSPPWDDYGQRSYSMTTCGSKSYTLPRSNDLRLALDCHPGAQRPRSPFPYPTRLPRPGIRPSSPALTENGVIDYSKMVEIERIPQRTCHHPHKTLFPFKTTRDQPGPLSLRYGMNQSIGLLPDNHDAGRPFPTPMPRRPPLPWGLSLRDRLGSTSSEQSLRTLSLSSTSGGYNGAPQQVRRLQAIEKKPPIFYDYSEDFEDAVDPPPDFPIANPKPTRVSKSYCPIITDAECDAESESADEEVGHIVEYLRRVTMIDSAGVQDGGDTGASLERDQALSQLNQEKSNAQIPSFNSIPKPMTPSPFLPQSDYALESSDLSTATLEDHEDAVEQSQRIGLDHVAESINNGLLSEASTVESPLDPETPSFGIRTFLPKAGCYDDEHHSCPDLQKNLDVTHGRRLLDGILEQRMDLTELTEPVVLRPELTSSASAVLPERHRSGRRDSQFYSLSSGLSDLASFVKYVDKHMQAIDPDNAEPHGTPVSGSILESDSNHVRYCKPTVQETNAPPRTSSLAHRRRSYVGCKVNTPLPIDELERYQVVSTRSGPTLVPQPISPARMLRVKNSIPKLMKALPPLPGYSPASESPFNPTIVPVEFEPFEFSRLTDARSTLIEPFGSESHGRQTPESYDPFSFDRGVRKRRLKLKQATPLQPEKTRRLRPVNCAHADVTPLLTSERKSATTGGEYSTAPVKRRLPNKASRPTLGQMASEDSGTVKRRPGFDKSSAVSDLASSEPLDLFSTSRILELAVPRARHCPSNSLCSSYKKHGPVLRVNAPPATDEGRGVSLDTHLNALNSPRVTTEVAAEDEMQSFFSDSLIRPHQGLRRKLSNLKSRLIDSRHQQFSRLINNVVPEDTFNMAKPSIEAGAPNSMTPNGRDENMEFGFENPALSDPNMILYNVIIIAIATCLPLVFSGSGLDHEETQLLDELTSYNAPEEIISDVLQYTRCVKDKMDQHYSEDLIAEECNINQVTSARERWSSEIRYVDPIPPLDPDARISPA</sequence>
<gene>
    <name evidence="2" type="ORF">N0V93_001421</name>
</gene>
<feature type="region of interest" description="Disordered" evidence="1">
    <location>
        <begin position="819"/>
        <end position="873"/>
    </location>
</feature>
<feature type="compositionally biased region" description="Polar residues" evidence="1">
    <location>
        <begin position="12"/>
        <end position="22"/>
    </location>
</feature>
<feature type="region of interest" description="Disordered" evidence="1">
    <location>
        <begin position="135"/>
        <end position="154"/>
    </location>
</feature>
<accession>A0A9W8Z5V3</accession>
<evidence type="ECO:0000313" key="3">
    <source>
        <dbReference type="Proteomes" id="UP001140453"/>
    </source>
</evidence>
<feature type="compositionally biased region" description="Basic and acidic residues" evidence="1">
    <location>
        <begin position="108"/>
        <end position="120"/>
    </location>
</feature>
<dbReference type="EMBL" id="JAPEVB010000001">
    <property type="protein sequence ID" value="KAJ4397197.1"/>
    <property type="molecule type" value="Genomic_DNA"/>
</dbReference>
<proteinExistence type="predicted"/>
<dbReference type="Proteomes" id="UP001140453">
    <property type="component" value="Unassembled WGS sequence"/>
</dbReference>
<feature type="compositionally biased region" description="Low complexity" evidence="1">
    <location>
        <begin position="302"/>
        <end position="318"/>
    </location>
</feature>
<feature type="region of interest" description="Disordered" evidence="1">
    <location>
        <begin position="188"/>
        <end position="216"/>
    </location>
</feature>
<reference evidence="2" key="1">
    <citation type="submission" date="2022-10" db="EMBL/GenBank/DDBJ databases">
        <title>Tapping the CABI collections for fungal endophytes: first genome assemblies for Collariella, Neodidymelliopsis, Ascochyta clinopodiicola, Didymella pomorum, Didymosphaeria variabile, Neocosmospora piperis and Neocucurbitaria cava.</title>
        <authorList>
            <person name="Hill R."/>
        </authorList>
    </citation>
    <scope>NUCLEOTIDE SEQUENCE</scope>
    <source>
        <strain evidence="2">IMI 355082</strain>
    </source>
</reference>
<feature type="region of interest" description="Disordered" evidence="1">
    <location>
        <begin position="82"/>
        <end position="125"/>
    </location>
</feature>
<protein>
    <submittedName>
        <fullName evidence="2">Uncharacterized protein</fullName>
    </submittedName>
</protein>
<feature type="region of interest" description="Disordered" evidence="1">
    <location>
        <begin position="1"/>
        <end position="22"/>
    </location>
</feature>
<organism evidence="2 3">
    <name type="scientific">Gnomoniopsis smithogilvyi</name>
    <dbReference type="NCBI Taxonomy" id="1191159"/>
    <lineage>
        <taxon>Eukaryota</taxon>
        <taxon>Fungi</taxon>
        <taxon>Dikarya</taxon>
        <taxon>Ascomycota</taxon>
        <taxon>Pezizomycotina</taxon>
        <taxon>Sordariomycetes</taxon>
        <taxon>Sordariomycetidae</taxon>
        <taxon>Diaporthales</taxon>
        <taxon>Gnomoniaceae</taxon>
        <taxon>Gnomoniopsis</taxon>
    </lineage>
</organism>
<comment type="caution">
    <text evidence="2">The sequence shown here is derived from an EMBL/GenBank/DDBJ whole genome shotgun (WGS) entry which is preliminary data.</text>
</comment>
<feature type="region of interest" description="Disordered" evidence="1">
    <location>
        <begin position="301"/>
        <end position="324"/>
    </location>
</feature>
<evidence type="ECO:0000256" key="1">
    <source>
        <dbReference type="SAM" id="MobiDB-lite"/>
    </source>
</evidence>
<keyword evidence="3" id="KW-1185">Reference proteome</keyword>
<dbReference type="AlphaFoldDB" id="A0A9W8Z5V3"/>
<name>A0A9W8Z5V3_9PEZI</name>
<feature type="compositionally biased region" description="Polar residues" evidence="1">
    <location>
        <begin position="135"/>
        <end position="150"/>
    </location>
</feature>
<evidence type="ECO:0000313" key="2">
    <source>
        <dbReference type="EMBL" id="KAJ4397197.1"/>
    </source>
</evidence>